<reference evidence="3" key="1">
    <citation type="submission" date="2022-01" db="EMBL/GenBank/DDBJ databases">
        <title>Genome Sequence Resource for Two Populations of Ditylenchus destructor, the Migratory Endoparasitic Phytonematode.</title>
        <authorList>
            <person name="Zhang H."/>
            <person name="Lin R."/>
            <person name="Xie B."/>
        </authorList>
    </citation>
    <scope>NUCLEOTIDE SEQUENCE</scope>
    <source>
        <strain evidence="3">BazhouSP</strain>
    </source>
</reference>
<proteinExistence type="predicted"/>
<dbReference type="Pfam" id="PF03399">
    <property type="entry name" value="SAC3_GANP"/>
    <property type="match status" value="1"/>
</dbReference>
<feature type="compositionally biased region" description="Polar residues" evidence="1">
    <location>
        <begin position="1"/>
        <end position="11"/>
    </location>
</feature>
<comment type="caution">
    <text evidence="3">The sequence shown here is derived from an EMBL/GenBank/DDBJ whole genome shotgun (WGS) entry which is preliminary data.</text>
</comment>
<gene>
    <name evidence="3" type="ORF">DdX_02878</name>
</gene>
<evidence type="ECO:0000313" key="4">
    <source>
        <dbReference type="Proteomes" id="UP001201812"/>
    </source>
</evidence>
<dbReference type="AlphaFoldDB" id="A0AAD4NFM5"/>
<evidence type="ECO:0000256" key="1">
    <source>
        <dbReference type="SAM" id="MobiDB-lite"/>
    </source>
</evidence>
<organism evidence="3 4">
    <name type="scientific">Ditylenchus destructor</name>
    <dbReference type="NCBI Taxonomy" id="166010"/>
    <lineage>
        <taxon>Eukaryota</taxon>
        <taxon>Metazoa</taxon>
        <taxon>Ecdysozoa</taxon>
        <taxon>Nematoda</taxon>
        <taxon>Chromadorea</taxon>
        <taxon>Rhabditida</taxon>
        <taxon>Tylenchina</taxon>
        <taxon>Tylenchomorpha</taxon>
        <taxon>Sphaerularioidea</taxon>
        <taxon>Anguinidae</taxon>
        <taxon>Anguininae</taxon>
        <taxon>Ditylenchus</taxon>
    </lineage>
</organism>
<dbReference type="Proteomes" id="UP001201812">
    <property type="component" value="Unassembled WGS sequence"/>
</dbReference>
<dbReference type="GO" id="GO:0006406">
    <property type="term" value="P:mRNA export from nucleus"/>
    <property type="evidence" value="ECO:0007669"/>
    <property type="project" value="TreeGrafter"/>
</dbReference>
<dbReference type="PANTHER" id="PTHR12436">
    <property type="entry name" value="80 KDA MCM3-ASSOCIATED PROTEIN"/>
    <property type="match status" value="1"/>
</dbReference>
<protein>
    <submittedName>
        <fullName evidence="3">SAC3/GANP family domain-containing protein</fullName>
    </submittedName>
</protein>
<name>A0AAD4NFM5_9BILA</name>
<feature type="compositionally biased region" description="Polar residues" evidence="1">
    <location>
        <begin position="18"/>
        <end position="30"/>
    </location>
</feature>
<feature type="region of interest" description="Disordered" evidence="1">
    <location>
        <begin position="1"/>
        <end position="30"/>
    </location>
</feature>
<evidence type="ECO:0000313" key="3">
    <source>
        <dbReference type="EMBL" id="KAI1726178.1"/>
    </source>
</evidence>
<dbReference type="PANTHER" id="PTHR12436:SF3">
    <property type="entry name" value="GERMINAL-CENTER ASSOCIATED NUCLEAR PROTEIN"/>
    <property type="match status" value="1"/>
</dbReference>
<keyword evidence="4" id="KW-1185">Reference proteome</keyword>
<dbReference type="InterPro" id="IPR005062">
    <property type="entry name" value="SAC3/GANP/THP3_conserved"/>
</dbReference>
<sequence>MSNSGGFNIPNSLRRLPTANSNIPSTSAPSTSLQCKVVPINEICSQGLQSLIGTRCETSADKYMLLKKRDELMCKARVKNTDVSVMDIVQGTCPDMCPEKERYMRESQKNLNRYECDSNGAIIPKIAVKDYSRSAADQEEPLPHELRPTEVLEMTTNYLLNNIASEMPSSSSELGRWYDFLWSRTRSIRKDITQQMLKDRRAVDLVEKCTRLHVFAAYKLAKLEFSDFNQKMNTENLSKSLQTLRHMYDDLASEGQFCGNEAEFRSYDVILNLSDSNVHSQVLSYRDEVRESELFRVAMELATAYQNTNYVQFFRLLKHRATYLQACISHRYFSPVRHSALRIICSAYPLYSLEKLVEILGFDSEGEAQSFLDSIGIEMDQADENYISARGWREAFSRMGAIDTLPVGTCRWIQNKVGNTTLPEILCNGPCAPVRLPSPVDSFDENGRYVCDPFNIYSTSVSQSRTNKASSQTKMADRSFFPIINEELKEKTPIQKKPIENTGFLPKTTTTNAPKEFGHALGFGEFSRVPPSKSIFSVTPSFTFIPTRTICENNQEKKSPPIEKDVSIALKEIPSLPPPATTYAEVLCLEPLLSSSSPTEVPEQEQNSPAAVEEAVTSESLITLPLKAETSRFILSETEDILHWVTTRETEFVAYAVFEEVQRLNSALEKFQDNMFNLWLHQFTDRWKDFVQKKKLVRSFIIHPQCGHASMYNNQNSRHDTPPTKRRRITAEQVELRFYARQFKTLRTEWLEKRYFAKWRRFVEYHKKKRYLDSALDHYCFLRTSYR</sequence>
<feature type="domain" description="SAC3/GANP/THP3 conserved" evidence="2">
    <location>
        <begin position="96"/>
        <end position="380"/>
    </location>
</feature>
<dbReference type="GO" id="GO:0070390">
    <property type="term" value="C:transcription export complex 2"/>
    <property type="evidence" value="ECO:0007669"/>
    <property type="project" value="TreeGrafter"/>
</dbReference>
<dbReference type="InterPro" id="IPR045107">
    <property type="entry name" value="SAC3/GANP/THP3"/>
</dbReference>
<dbReference type="EMBL" id="JAKKPZ010000002">
    <property type="protein sequence ID" value="KAI1726178.1"/>
    <property type="molecule type" value="Genomic_DNA"/>
</dbReference>
<dbReference type="GO" id="GO:0005737">
    <property type="term" value="C:cytoplasm"/>
    <property type="evidence" value="ECO:0007669"/>
    <property type="project" value="TreeGrafter"/>
</dbReference>
<evidence type="ECO:0000259" key="2">
    <source>
        <dbReference type="Pfam" id="PF03399"/>
    </source>
</evidence>
<dbReference type="Gene3D" id="1.25.40.990">
    <property type="match status" value="1"/>
</dbReference>
<accession>A0AAD4NFM5</accession>